<evidence type="ECO:0000313" key="5">
    <source>
        <dbReference type="Proteomes" id="UP000199227"/>
    </source>
</evidence>
<feature type="domain" description="Flagellar hook-length control protein-like C-terminal" evidence="3">
    <location>
        <begin position="477"/>
        <end position="556"/>
    </location>
</feature>
<sequence length="592" mass="67791">MVTQTLEAIQNSNLSKNSDKVKSAKDESNESSFEKILLSIKDNNENDDTELLNKLTKLQETDNQDSKNSDKFNILKKLSSEETDTLAETSDIENESIELLNKKIADTKNNNETFVKNLSSKNINTLTETIENLDIENKPINNIEKVIFENRELQNEKTNLPTSKNQSNSKTPLENENFLSNISNTIKTNNELNIEQINSPSNDDNTDRQDDKEKNKESSISNLKLSTLLNNNFESNENKIEKSNLENKEKELKYQNYTSRTFLSKTENIVKNEHEIKQSKTLNEIINTAKKHNLNPQKIEIETKKQDKSTNKQNLQSQTSITSAKAILNSHPHISQHVAALNLEVDESKKNLDKKTSISLQELLQKSNTDKTENISQNSVTKSSNTEQENSLAKMLSQLQQNSSKPNSKENIFTSKLKEIEKKSITNTKTEKTFTKVDLNEMVHNDSINKSSEQISQRIIDAKQTVRHFAQTLQEQVENYKPPFTRMQLSLDPKDLGKVEVTLISRGNNLHIQVNSNPTAIGVMAIQGNELRNQLTSMGFTDVQMQFNMNQQQQQQQQQNNRRQMYSSNEYIDIDEIPENYESLEIIIPQYV</sequence>
<dbReference type="STRING" id="223786.SAMN05216234_10315"/>
<feature type="region of interest" description="Disordered" evidence="2">
    <location>
        <begin position="369"/>
        <end position="391"/>
    </location>
</feature>
<feature type="coiled-coil region" evidence="1">
    <location>
        <begin position="231"/>
        <end position="260"/>
    </location>
</feature>
<evidence type="ECO:0000313" key="4">
    <source>
        <dbReference type="EMBL" id="SFO96246.1"/>
    </source>
</evidence>
<dbReference type="InterPro" id="IPR038610">
    <property type="entry name" value="FliK-like_C_sf"/>
</dbReference>
<feature type="region of interest" description="Disordered" evidence="2">
    <location>
        <begin position="194"/>
        <end position="223"/>
    </location>
</feature>
<name>A0A1I5LHE6_9BACT</name>
<evidence type="ECO:0000256" key="2">
    <source>
        <dbReference type="SAM" id="MobiDB-lite"/>
    </source>
</evidence>
<feature type="compositionally biased region" description="Polar residues" evidence="2">
    <location>
        <begin position="374"/>
        <end position="391"/>
    </location>
</feature>
<dbReference type="Proteomes" id="UP000199227">
    <property type="component" value="Unassembled WGS sequence"/>
</dbReference>
<organism evidence="4 5">
    <name type="scientific">Hydrogenimonas thermophila</name>
    <dbReference type="NCBI Taxonomy" id="223786"/>
    <lineage>
        <taxon>Bacteria</taxon>
        <taxon>Pseudomonadati</taxon>
        <taxon>Campylobacterota</taxon>
        <taxon>Epsilonproteobacteria</taxon>
        <taxon>Campylobacterales</taxon>
        <taxon>Hydrogenimonadaceae</taxon>
        <taxon>Hydrogenimonas</taxon>
    </lineage>
</organism>
<proteinExistence type="predicted"/>
<feature type="compositionally biased region" description="Polar residues" evidence="2">
    <location>
        <begin position="194"/>
        <end position="203"/>
    </location>
</feature>
<feature type="compositionally biased region" description="Basic and acidic residues" evidence="2">
    <location>
        <begin position="17"/>
        <end position="28"/>
    </location>
</feature>
<keyword evidence="1" id="KW-0175">Coiled coil</keyword>
<gene>
    <name evidence="4" type="ORF">SAMN05216234_10315</name>
</gene>
<evidence type="ECO:0000259" key="3">
    <source>
        <dbReference type="Pfam" id="PF02120"/>
    </source>
</evidence>
<reference evidence="4 5" key="1">
    <citation type="submission" date="2016-10" db="EMBL/GenBank/DDBJ databases">
        <authorList>
            <person name="de Groot N.N."/>
        </authorList>
    </citation>
    <scope>NUCLEOTIDE SEQUENCE [LARGE SCALE GENOMIC DNA]</scope>
    <source>
        <strain evidence="4 5">EP1-55-1</strain>
    </source>
</reference>
<feature type="region of interest" description="Disordered" evidence="2">
    <location>
        <begin position="154"/>
        <end position="177"/>
    </location>
</feature>
<accession>A0A1I5LHE6</accession>
<dbReference type="Pfam" id="PF02120">
    <property type="entry name" value="Flg_hook"/>
    <property type="match status" value="1"/>
</dbReference>
<feature type="compositionally biased region" description="Basic and acidic residues" evidence="2">
    <location>
        <begin position="205"/>
        <end position="217"/>
    </location>
</feature>
<dbReference type="RefSeq" id="WP_092910350.1">
    <property type="nucleotide sequence ID" value="NZ_FOXB01000003.1"/>
</dbReference>
<dbReference type="AlphaFoldDB" id="A0A1I5LHE6"/>
<dbReference type="OrthoDB" id="5362877at2"/>
<feature type="compositionally biased region" description="Polar residues" evidence="2">
    <location>
        <begin position="1"/>
        <end position="16"/>
    </location>
</feature>
<feature type="region of interest" description="Disordered" evidence="2">
    <location>
        <begin position="297"/>
        <end position="318"/>
    </location>
</feature>
<dbReference type="Gene3D" id="3.30.750.140">
    <property type="match status" value="1"/>
</dbReference>
<feature type="compositionally biased region" description="Basic and acidic residues" evidence="2">
    <location>
        <begin position="299"/>
        <end position="310"/>
    </location>
</feature>
<dbReference type="InterPro" id="IPR021136">
    <property type="entry name" value="Flagellar_hook_control-like_C"/>
</dbReference>
<feature type="region of interest" description="Disordered" evidence="2">
    <location>
        <begin position="1"/>
        <end position="32"/>
    </location>
</feature>
<evidence type="ECO:0000256" key="1">
    <source>
        <dbReference type="SAM" id="Coils"/>
    </source>
</evidence>
<dbReference type="EMBL" id="FOXB01000003">
    <property type="protein sequence ID" value="SFO96246.1"/>
    <property type="molecule type" value="Genomic_DNA"/>
</dbReference>
<protein>
    <submittedName>
        <fullName evidence="4">Hook-length control protein FliK</fullName>
    </submittedName>
</protein>
<keyword evidence="5" id="KW-1185">Reference proteome</keyword>
<feature type="compositionally biased region" description="Polar residues" evidence="2">
    <location>
        <begin position="156"/>
        <end position="177"/>
    </location>
</feature>